<dbReference type="AlphaFoldDB" id="A0A0G0LFN4"/>
<reference evidence="1 2" key="1">
    <citation type="journal article" date="2015" name="Nature">
        <title>rRNA introns, odd ribosomes, and small enigmatic genomes across a large radiation of phyla.</title>
        <authorList>
            <person name="Brown C.T."/>
            <person name="Hug L.A."/>
            <person name="Thomas B.C."/>
            <person name="Sharon I."/>
            <person name="Castelle C.J."/>
            <person name="Singh A."/>
            <person name="Wilkins M.J."/>
            <person name="Williams K.H."/>
            <person name="Banfield J.F."/>
        </authorList>
    </citation>
    <scope>NUCLEOTIDE SEQUENCE [LARGE SCALE GENOMIC DNA]</scope>
</reference>
<organism evidence="1 2">
    <name type="scientific">Berkelbacteria bacterium GW2011_GWA2_38_9</name>
    <dbReference type="NCBI Taxonomy" id="1618334"/>
    <lineage>
        <taxon>Bacteria</taxon>
        <taxon>Candidatus Berkelbacteria</taxon>
    </lineage>
</organism>
<name>A0A0G0LFN4_9BACT</name>
<evidence type="ECO:0000313" key="1">
    <source>
        <dbReference type="EMBL" id="KKQ89882.1"/>
    </source>
</evidence>
<dbReference type="EMBL" id="LBVO01000017">
    <property type="protein sequence ID" value="KKQ89882.1"/>
    <property type="molecule type" value="Genomic_DNA"/>
</dbReference>
<accession>A0A0G0LFN4</accession>
<dbReference type="Proteomes" id="UP000033934">
    <property type="component" value="Unassembled WGS sequence"/>
</dbReference>
<proteinExistence type="predicted"/>
<comment type="caution">
    <text evidence="1">The sequence shown here is derived from an EMBL/GenBank/DDBJ whole genome shotgun (WGS) entry which is preliminary data.</text>
</comment>
<evidence type="ECO:0000313" key="2">
    <source>
        <dbReference type="Proteomes" id="UP000033934"/>
    </source>
</evidence>
<gene>
    <name evidence="1" type="ORF">UT11_C0017G0010</name>
</gene>
<protein>
    <submittedName>
        <fullName evidence="1">Uncharacterized protein</fullName>
    </submittedName>
</protein>
<sequence>MAAKIATQAQLNSELFCYGIKKDQWRCIFLILSGELFNIIEQFSITLHRSSSFCHFQLA</sequence>